<dbReference type="GO" id="GO:0000428">
    <property type="term" value="C:DNA-directed RNA polymerase complex"/>
    <property type="evidence" value="ECO:0007669"/>
    <property type="project" value="UniProtKB-KW"/>
</dbReference>
<dbReference type="Gene3D" id="1.10.10.1250">
    <property type="entry name" value="RNA polymerase, subunit delta, N-terminal domain"/>
    <property type="match status" value="1"/>
</dbReference>
<dbReference type="Proteomes" id="UP001596002">
    <property type="component" value="Unassembled WGS sequence"/>
</dbReference>
<dbReference type="InterPro" id="IPR038087">
    <property type="entry name" value="RNAP_delta_N_dom_sf"/>
</dbReference>
<name>A0ABV9Q2F6_9BACL</name>
<proteinExistence type="inferred from homology"/>
<keyword evidence="4 6" id="KW-0548">Nucleotidyltransferase</keyword>
<comment type="function">
    <text evidence="6">Participates in both the initiation and recycling phases of transcription. In the presence of the delta subunit, RNAP displays an increased specificity of transcription, a decreased affinity for nucleic acids, and an increased efficiency of RNA synthesis because of enhanced recycling.</text>
</comment>
<evidence type="ECO:0000259" key="8">
    <source>
        <dbReference type="PROSITE" id="PS51913"/>
    </source>
</evidence>
<evidence type="ECO:0000313" key="10">
    <source>
        <dbReference type="Proteomes" id="UP001596002"/>
    </source>
</evidence>
<evidence type="ECO:0000256" key="5">
    <source>
        <dbReference type="ARBA" id="ARBA00023163"/>
    </source>
</evidence>
<evidence type="ECO:0000256" key="2">
    <source>
        <dbReference type="ARBA" id="ARBA00022478"/>
    </source>
</evidence>
<dbReference type="InterPro" id="IPR029757">
    <property type="entry name" value="RpoE"/>
</dbReference>
<evidence type="ECO:0000256" key="6">
    <source>
        <dbReference type="HAMAP-Rule" id="MF_00357"/>
    </source>
</evidence>
<dbReference type="Pfam" id="PF05066">
    <property type="entry name" value="HARE-HTH"/>
    <property type="match status" value="1"/>
</dbReference>
<evidence type="ECO:0000256" key="7">
    <source>
        <dbReference type="SAM" id="MobiDB-lite"/>
    </source>
</evidence>
<keyword evidence="2 6" id="KW-0240">DNA-directed RNA polymerase</keyword>
<accession>A0ABV9Q2F6</accession>
<keyword evidence="3 6" id="KW-0808">Transferase</keyword>
<evidence type="ECO:0000256" key="1">
    <source>
        <dbReference type="ARBA" id="ARBA00009828"/>
    </source>
</evidence>
<dbReference type="HAMAP" id="MF_00357">
    <property type="entry name" value="RNApol_bact_RpoE"/>
    <property type="match status" value="1"/>
</dbReference>
<protein>
    <recommendedName>
        <fullName evidence="6">Probable DNA-directed RNA polymerase subunit delta</fullName>
    </recommendedName>
    <alternativeName>
        <fullName evidence="6">RNAP delta factor</fullName>
    </alternativeName>
</protein>
<evidence type="ECO:0000256" key="3">
    <source>
        <dbReference type="ARBA" id="ARBA00022679"/>
    </source>
</evidence>
<feature type="domain" description="HTH HARE-type" evidence="8">
    <location>
        <begin position="19"/>
        <end position="86"/>
    </location>
</feature>
<evidence type="ECO:0000313" key="9">
    <source>
        <dbReference type="EMBL" id="MFC4767447.1"/>
    </source>
</evidence>
<comment type="subunit">
    <text evidence="6">RNAP is composed of a core of 2 alpha, a beta and a beta' subunits. The core is associated with a delta subunit and one of several sigma factors.</text>
</comment>
<dbReference type="InterPro" id="IPR007759">
    <property type="entry name" value="Asxl_HARE-HTH"/>
</dbReference>
<keyword evidence="10" id="KW-1185">Reference proteome</keyword>
<dbReference type="PROSITE" id="PS51913">
    <property type="entry name" value="HTH_HARE"/>
    <property type="match status" value="1"/>
</dbReference>
<reference evidence="10" key="1">
    <citation type="journal article" date="2019" name="Int. J. Syst. Evol. Microbiol.">
        <title>The Global Catalogue of Microorganisms (GCM) 10K type strain sequencing project: providing services to taxonomists for standard genome sequencing and annotation.</title>
        <authorList>
            <consortium name="The Broad Institute Genomics Platform"/>
            <consortium name="The Broad Institute Genome Sequencing Center for Infectious Disease"/>
            <person name="Wu L."/>
            <person name="Ma J."/>
        </authorList>
    </citation>
    <scope>NUCLEOTIDE SEQUENCE [LARGE SCALE GENOMIC DNA]</scope>
    <source>
        <strain evidence="10">WYCCWR 12678</strain>
    </source>
</reference>
<evidence type="ECO:0000256" key="4">
    <source>
        <dbReference type="ARBA" id="ARBA00022695"/>
    </source>
</evidence>
<gene>
    <name evidence="6 9" type="primary">rpoE</name>
    <name evidence="9" type="ORF">ACFO8Q_08730</name>
</gene>
<comment type="similarity">
    <text evidence="1 6">Belongs to the RpoE family.</text>
</comment>
<dbReference type="GO" id="GO:0003899">
    <property type="term" value="F:DNA-directed RNA polymerase activity"/>
    <property type="evidence" value="ECO:0007669"/>
    <property type="project" value="UniProtKB-EC"/>
</dbReference>
<sequence length="176" mass="20572">MADEARALKTLSVDEAREMALVDLAYQILTETNKPIYYRDLMDEVAKLRNMTEEEVKAAIAILYTEINIDGRFLCIGNNTWGLKRWYPVDKTADKTTGGKKFIRKDVDDDLYDDEDEDLFLEEEELLDEEEEDFDLVDDEEDLEYEELEEIDEVDDLAEEAVDENEDAVEDEEDEF</sequence>
<keyword evidence="5 6" id="KW-0804">Transcription</keyword>
<dbReference type="RefSeq" id="WP_380025369.1">
    <property type="nucleotide sequence ID" value="NZ_JBHSHC010000060.1"/>
</dbReference>
<organism evidence="9 10">
    <name type="scientific">Effusibacillus consociatus</name>
    <dbReference type="NCBI Taxonomy" id="1117041"/>
    <lineage>
        <taxon>Bacteria</taxon>
        <taxon>Bacillati</taxon>
        <taxon>Bacillota</taxon>
        <taxon>Bacilli</taxon>
        <taxon>Bacillales</taxon>
        <taxon>Alicyclobacillaceae</taxon>
        <taxon>Effusibacillus</taxon>
    </lineage>
</organism>
<comment type="caution">
    <text evidence="9">The sequence shown here is derived from an EMBL/GenBank/DDBJ whole genome shotgun (WGS) entry which is preliminary data.</text>
</comment>
<dbReference type="NCBIfam" id="TIGR04567">
    <property type="entry name" value="RNAP_delt_lowGC"/>
    <property type="match status" value="1"/>
</dbReference>
<dbReference type="EMBL" id="JBHSHC010000060">
    <property type="protein sequence ID" value="MFC4767447.1"/>
    <property type="molecule type" value="Genomic_DNA"/>
</dbReference>
<feature type="region of interest" description="Disordered" evidence="7">
    <location>
        <begin position="149"/>
        <end position="176"/>
    </location>
</feature>